<dbReference type="STRING" id="7574.A0A1S3HIR9"/>
<dbReference type="InterPro" id="IPR036322">
    <property type="entry name" value="WD40_repeat_dom_sf"/>
</dbReference>
<dbReference type="InterPro" id="IPR052818">
    <property type="entry name" value="NEDD1_Spindle_Assembly"/>
</dbReference>
<dbReference type="Pfam" id="PF00400">
    <property type="entry name" value="WD40"/>
    <property type="match status" value="2"/>
</dbReference>
<feature type="region of interest" description="Disordered" evidence="2">
    <location>
        <begin position="297"/>
        <end position="353"/>
    </location>
</feature>
<dbReference type="Proteomes" id="UP000085678">
    <property type="component" value="Unplaced"/>
</dbReference>
<dbReference type="OMA" id="GTMVLWD"/>
<reference evidence="4" key="1">
    <citation type="submission" date="2025-08" db="UniProtKB">
        <authorList>
            <consortium name="RefSeq"/>
        </authorList>
    </citation>
    <scope>IDENTIFICATION</scope>
    <source>
        <tissue evidence="4">Gonads</tissue>
    </source>
</reference>
<gene>
    <name evidence="4" type="primary">LOC106155633</name>
</gene>
<evidence type="ECO:0000256" key="2">
    <source>
        <dbReference type="SAM" id="MobiDB-lite"/>
    </source>
</evidence>
<dbReference type="GO" id="GO:0043015">
    <property type="term" value="F:gamma-tubulin binding"/>
    <property type="evidence" value="ECO:0007669"/>
    <property type="project" value="TreeGrafter"/>
</dbReference>
<dbReference type="GO" id="GO:0000922">
    <property type="term" value="C:spindle pole"/>
    <property type="evidence" value="ECO:0007669"/>
    <property type="project" value="TreeGrafter"/>
</dbReference>
<feature type="compositionally biased region" description="Low complexity" evidence="2">
    <location>
        <begin position="518"/>
        <end position="530"/>
    </location>
</feature>
<evidence type="ECO:0000313" key="4">
    <source>
        <dbReference type="RefSeq" id="XP_013386003.1"/>
    </source>
</evidence>
<feature type="compositionally biased region" description="Polar residues" evidence="2">
    <location>
        <begin position="432"/>
        <end position="442"/>
    </location>
</feature>
<evidence type="ECO:0000313" key="3">
    <source>
        <dbReference type="Proteomes" id="UP000085678"/>
    </source>
</evidence>
<dbReference type="PANTHER" id="PTHR44414:SF1">
    <property type="entry name" value="PROTEIN NEDD1"/>
    <property type="match status" value="1"/>
</dbReference>
<dbReference type="AlphaFoldDB" id="A0A1S3HIR9"/>
<dbReference type="RefSeq" id="XP_013386003.1">
    <property type="nucleotide sequence ID" value="XM_013530549.1"/>
</dbReference>
<dbReference type="GO" id="GO:0007020">
    <property type="term" value="P:microtubule nucleation"/>
    <property type="evidence" value="ECO:0007669"/>
    <property type="project" value="TreeGrafter"/>
</dbReference>
<dbReference type="InterPro" id="IPR001680">
    <property type="entry name" value="WD40_rpt"/>
</dbReference>
<dbReference type="PROSITE" id="PS50082">
    <property type="entry name" value="WD_REPEATS_2"/>
    <property type="match status" value="2"/>
</dbReference>
<keyword evidence="3" id="KW-1185">Reference proteome</keyword>
<feature type="repeat" description="WD" evidence="1">
    <location>
        <begin position="155"/>
        <end position="197"/>
    </location>
</feature>
<dbReference type="GO" id="GO:0036064">
    <property type="term" value="C:ciliary basal body"/>
    <property type="evidence" value="ECO:0007669"/>
    <property type="project" value="TreeGrafter"/>
</dbReference>
<dbReference type="GeneID" id="106155633"/>
<sequence length="741" mass="80917">MGDFKLASAGDDIKIWDCNGYTLVKQYNPHPGNIGSLCWSHDNFFLASTCSGGDRIVLTYMKTAASNAVEVTLGEDTSCTVFSSQSRYVLGGRKDGSLQLWDLKTQKLKKVYKDHKSPVSCLSFNWNDTYMASGSESGQIVLHNAVTGQASSPLVTPKTQAIRKLQYSNFKKSLLGSVSDDGALNLWDVNTRRLLHSFNDMHRAPATGLVFSPLNEMLLMSVGLDKRIVCYDVHGKTAVKSVTADSPLTSVDMLHDGVTVAVGTTRGMVHIYDLRQGMTPVRSLNAHKSSVQCLNFQSNYKPSKDSGSKRATSATPRTVQPPKTAASSIVKAAGAAKSNHKMEPETPAQRASLTDKTNLTKIREEHLQDSTEQDMFSPLREGGSGDGSELVANSRTFENVPSENRPDIVGMAAGVGSRQQDSFTAGGVFSPLSANTSNTSLRRNPIGAGSLNDSSLLGNRPITTGVSFEDGLHAKSSEVHADTGAGITDEDVESKSYQYMNGTPGVRLPLPQGISEGSTRSPRTPRTPRTQAAVSDDLYRSDKVTTRPKDLSSRETESRMGERHSDSWTVAESSQRQRMTSGQKVDSRDGVVSRLSSHITSSRGSGDWMDGSDWKPHQEQHQQQTAYSTTNSSSNAVVPLSGGIGAGAAASGTTPTTPQGVPLGIQPFHTEFIRNVVEEAMEEFRDQMHREHIHLQMEMIKQFQIQLHEVRSMLQEFSVNEELVAEIHRLREENERLKKNY</sequence>
<dbReference type="GO" id="GO:0005814">
    <property type="term" value="C:centriole"/>
    <property type="evidence" value="ECO:0007669"/>
    <property type="project" value="TreeGrafter"/>
</dbReference>
<name>A0A1S3HIR9_LINAN</name>
<dbReference type="KEGG" id="lak:106155633"/>
<feature type="region of interest" description="Disordered" evidence="2">
    <location>
        <begin position="431"/>
        <end position="453"/>
    </location>
</feature>
<accession>A0A1S3HIR9</accession>
<feature type="region of interest" description="Disordered" evidence="2">
    <location>
        <begin position="498"/>
        <end position="634"/>
    </location>
</feature>
<dbReference type="Gene3D" id="2.130.10.10">
    <property type="entry name" value="YVTN repeat-like/Quinoprotein amine dehydrogenase"/>
    <property type="match status" value="2"/>
</dbReference>
<feature type="compositionally biased region" description="Basic and acidic residues" evidence="2">
    <location>
        <begin position="537"/>
        <end position="566"/>
    </location>
</feature>
<feature type="compositionally biased region" description="Polar residues" evidence="2">
    <location>
        <begin position="567"/>
        <end position="584"/>
    </location>
</feature>
<feature type="compositionally biased region" description="Polar residues" evidence="2">
    <location>
        <begin position="309"/>
        <end position="318"/>
    </location>
</feature>
<dbReference type="GO" id="GO:0005813">
    <property type="term" value="C:centrosome"/>
    <property type="evidence" value="ECO:0007669"/>
    <property type="project" value="TreeGrafter"/>
</dbReference>
<protein>
    <submittedName>
        <fullName evidence="4">Protein NEDD1</fullName>
    </submittedName>
</protein>
<dbReference type="InterPro" id="IPR015943">
    <property type="entry name" value="WD40/YVTN_repeat-like_dom_sf"/>
</dbReference>
<proteinExistence type="predicted"/>
<feature type="compositionally biased region" description="Low complexity" evidence="2">
    <location>
        <begin position="325"/>
        <end position="337"/>
    </location>
</feature>
<dbReference type="PANTHER" id="PTHR44414">
    <property type="entry name" value="PROTEIN NEDD1"/>
    <property type="match status" value="1"/>
</dbReference>
<dbReference type="SUPFAM" id="SSF50978">
    <property type="entry name" value="WD40 repeat-like"/>
    <property type="match status" value="1"/>
</dbReference>
<dbReference type="OrthoDB" id="1602884at2759"/>
<dbReference type="SMART" id="SM00320">
    <property type="entry name" value="WD40"/>
    <property type="match status" value="6"/>
</dbReference>
<feature type="region of interest" description="Disordered" evidence="2">
    <location>
        <begin position="368"/>
        <end position="387"/>
    </location>
</feature>
<evidence type="ECO:0000256" key="1">
    <source>
        <dbReference type="PROSITE-ProRule" id="PRU00221"/>
    </source>
</evidence>
<dbReference type="InParanoid" id="A0A1S3HIR9"/>
<feature type="repeat" description="WD" evidence="1">
    <location>
        <begin position="82"/>
        <end position="111"/>
    </location>
</feature>
<keyword evidence="1" id="KW-0853">WD repeat</keyword>
<dbReference type="GO" id="GO:0000278">
    <property type="term" value="P:mitotic cell cycle"/>
    <property type="evidence" value="ECO:0007669"/>
    <property type="project" value="TreeGrafter"/>
</dbReference>
<organism evidence="3 4">
    <name type="scientific">Lingula anatina</name>
    <name type="common">Brachiopod</name>
    <name type="synonym">Lingula unguis</name>
    <dbReference type="NCBI Taxonomy" id="7574"/>
    <lineage>
        <taxon>Eukaryota</taxon>
        <taxon>Metazoa</taxon>
        <taxon>Spiralia</taxon>
        <taxon>Lophotrochozoa</taxon>
        <taxon>Brachiopoda</taxon>
        <taxon>Linguliformea</taxon>
        <taxon>Lingulata</taxon>
        <taxon>Lingulida</taxon>
        <taxon>Linguloidea</taxon>
        <taxon>Lingulidae</taxon>
        <taxon>Lingula</taxon>
    </lineage>
</organism>
<feature type="compositionally biased region" description="Polar residues" evidence="2">
    <location>
        <begin position="594"/>
        <end position="604"/>
    </location>
</feature>
<dbReference type="GO" id="GO:0005737">
    <property type="term" value="C:cytoplasm"/>
    <property type="evidence" value="ECO:0007669"/>
    <property type="project" value="TreeGrafter"/>
</dbReference>